<dbReference type="AlphaFoldDB" id="A0A411YCM3"/>
<keyword evidence="4" id="KW-1185">Reference proteome</keyword>
<dbReference type="HAMAP" id="MF_00048">
    <property type="entry name" value="UPF0102"/>
    <property type="match status" value="1"/>
</dbReference>
<dbReference type="KEGG" id="erz:ER308_05015"/>
<dbReference type="PANTHER" id="PTHR34039:SF1">
    <property type="entry name" value="UPF0102 PROTEIN YRAN"/>
    <property type="match status" value="1"/>
</dbReference>
<protein>
    <recommendedName>
        <fullName evidence="2">UPF0102 protein ER308_05015</fullName>
    </recommendedName>
</protein>
<dbReference type="RefSeq" id="WP_131153961.1">
    <property type="nucleotide sequence ID" value="NZ_CP036402.1"/>
</dbReference>
<comment type="similarity">
    <text evidence="1 2">Belongs to the UPF0102 family.</text>
</comment>
<dbReference type="Proteomes" id="UP000291469">
    <property type="component" value="Chromosome"/>
</dbReference>
<reference evidence="3 4" key="1">
    <citation type="submission" date="2019-01" db="EMBL/GenBank/DDBJ databases">
        <title>Egibacter rhizosphaerae EGI 80759T.</title>
        <authorList>
            <person name="Chen D.-D."/>
            <person name="Tian Y."/>
            <person name="Jiao J.-Y."/>
            <person name="Zhang X.-T."/>
            <person name="Zhang Y.-G."/>
            <person name="Zhang Y."/>
            <person name="Xiao M."/>
            <person name="Shu W.-S."/>
            <person name="Li W.-J."/>
        </authorList>
    </citation>
    <scope>NUCLEOTIDE SEQUENCE [LARGE SCALE GENOMIC DNA]</scope>
    <source>
        <strain evidence="3 4">EGI 80759</strain>
    </source>
</reference>
<organism evidence="3 4">
    <name type="scientific">Egibacter rhizosphaerae</name>
    <dbReference type="NCBI Taxonomy" id="1670831"/>
    <lineage>
        <taxon>Bacteria</taxon>
        <taxon>Bacillati</taxon>
        <taxon>Actinomycetota</taxon>
        <taxon>Nitriliruptoria</taxon>
        <taxon>Egibacterales</taxon>
        <taxon>Egibacteraceae</taxon>
        <taxon>Egibacter</taxon>
    </lineage>
</organism>
<dbReference type="PANTHER" id="PTHR34039">
    <property type="entry name" value="UPF0102 PROTEIN YRAN"/>
    <property type="match status" value="1"/>
</dbReference>
<dbReference type="InterPro" id="IPR011856">
    <property type="entry name" value="tRNA_endonuc-like_dom_sf"/>
</dbReference>
<evidence type="ECO:0000256" key="2">
    <source>
        <dbReference type="HAMAP-Rule" id="MF_00048"/>
    </source>
</evidence>
<dbReference type="EMBL" id="CP036402">
    <property type="protein sequence ID" value="QBI18964.1"/>
    <property type="molecule type" value="Genomic_DNA"/>
</dbReference>
<sequence length="124" mass="13860">MTQRRARLGRIGERMATRHLQDAGLEVLDRNWRCPDDEVRGEIDLVARDGETLVVCEVKTRRRGDDGEPLVAVDARKARRLRRLAAAWLAQDDRSWPGVRIDAIAVSWPASGGSARVVHVRGVA</sequence>
<dbReference type="SUPFAM" id="SSF52980">
    <property type="entry name" value="Restriction endonuclease-like"/>
    <property type="match status" value="1"/>
</dbReference>
<evidence type="ECO:0000313" key="4">
    <source>
        <dbReference type="Proteomes" id="UP000291469"/>
    </source>
</evidence>
<dbReference type="GO" id="GO:0003676">
    <property type="term" value="F:nucleic acid binding"/>
    <property type="evidence" value="ECO:0007669"/>
    <property type="project" value="InterPro"/>
</dbReference>
<name>A0A411YCM3_9ACTN</name>
<proteinExistence type="inferred from homology"/>
<dbReference type="Pfam" id="PF02021">
    <property type="entry name" value="UPF0102"/>
    <property type="match status" value="1"/>
</dbReference>
<evidence type="ECO:0000256" key="1">
    <source>
        <dbReference type="ARBA" id="ARBA00006738"/>
    </source>
</evidence>
<dbReference type="InterPro" id="IPR003509">
    <property type="entry name" value="UPF0102_YraN-like"/>
</dbReference>
<dbReference type="InterPro" id="IPR011335">
    <property type="entry name" value="Restrct_endonuc-II-like"/>
</dbReference>
<dbReference type="OrthoDB" id="9794876at2"/>
<dbReference type="Gene3D" id="3.40.1350.10">
    <property type="match status" value="1"/>
</dbReference>
<dbReference type="NCBIfam" id="NF009154">
    <property type="entry name" value="PRK12497.3-3"/>
    <property type="match status" value="1"/>
</dbReference>
<gene>
    <name evidence="3" type="ORF">ER308_05015</name>
</gene>
<accession>A0A411YCM3</accession>
<evidence type="ECO:0000313" key="3">
    <source>
        <dbReference type="EMBL" id="QBI18964.1"/>
    </source>
</evidence>